<feature type="region of interest" description="Disordered" evidence="1">
    <location>
        <begin position="858"/>
        <end position="878"/>
    </location>
</feature>
<sequence length="922" mass="95107">MPWGCLCHAQVVSDNTLTIPTVVSTSDAQNFIVSGGVIVNQKNIFHSFRNFSIPKNGSVIFKNLSVENIISRVTGSNPSYIDGLITANANLFLVNPKGIFFGQGSQLNIDGSFVASTANQINFEDGHFFSTHTNEAPILTMSMPTGLQLGKDASSIGITGDFLDPFLSVQPGKSLVLIGNGLFLQGGALAAPSGRIELASVDDFSVVGLKKASEGFTLNFDPVKNFQIIRLSKGAFIDTSDFFAGPIRIYGKDISLVDRSAITAFNFIDDLPGASINVQATESFKLSNQSSISVGDGNNGKISISAKRLSLSDFSIIDASTIFLGTKGSIIIRASEYVLIDKGSAISAFTTGNDAGEISIHTGQLILRDGGQIDSTTFFGAKGNAGNLLIEATESIDIFGQITTSNGLTFVSNLFVGTAGSGTTGNGGNINLKTKRLSVTNSGTISVASLRGSLGQAGTLSIDASDYVLIDGQDTVISAESSSPLPAGDITINTGSFRIQNGATISASTTGPGTAGTIQIKSGSFSASGPSSGVFTTTTSSGAGGDIIIDTQLFKLFDRAVIDARTTDSGIGGNIFVQANLLEISSGGQLVTTTSGPSAAGNISLQVLDSIVLEGRDSGLFANTDPGSNGPGGNIFVDPPIVIIRDNAGIRVDSQGTGPGGNIDLLAGNLTLQNGGFISAETTSGQGGNIGLRISDVLQLQNQSRISATAGRNGEIGDGGNINIFAQFIVANPFENNDITANAFTGTGGNISIQTEAIFGFQVVDDLTPFSDISASSQLGLSGTVSIDTPETDPTEGLVDLPAAVVDPSSLVSQACIGHSGELASEISEFTVTGRGGVPANPTETLRQNSTLTEWIAPEGQNTSATKPSSRVETSQVTDSPHLIIEAQGWKTNKQGQLVLTAEPQPPLAHIAGLTQARCPKT</sequence>
<dbReference type="SMART" id="SM00912">
    <property type="entry name" value="Haemagg_act"/>
    <property type="match status" value="1"/>
</dbReference>
<feature type="compositionally biased region" description="Polar residues" evidence="1">
    <location>
        <begin position="860"/>
        <end position="878"/>
    </location>
</feature>
<evidence type="ECO:0000259" key="2">
    <source>
        <dbReference type="SMART" id="SM00912"/>
    </source>
</evidence>
<dbReference type="InterPro" id="IPR012334">
    <property type="entry name" value="Pectin_lyas_fold"/>
</dbReference>
<dbReference type="Gene3D" id="2.160.20.10">
    <property type="entry name" value="Single-stranded right-handed beta-helix, Pectin lyase-like"/>
    <property type="match status" value="2"/>
</dbReference>
<accession>B0C2L7</accession>
<dbReference type="Proteomes" id="UP000000268">
    <property type="component" value="Chromosome"/>
</dbReference>
<feature type="domain" description="Filamentous haemagglutinin FhaB/tRNA nuclease CdiA-like TPS" evidence="2">
    <location>
        <begin position="13"/>
        <end position="124"/>
    </location>
</feature>
<dbReference type="InterPro" id="IPR011050">
    <property type="entry name" value="Pectin_lyase_fold/virulence"/>
</dbReference>
<proteinExistence type="predicted"/>
<dbReference type="eggNOG" id="COG3210">
    <property type="taxonomic scope" value="Bacteria"/>
</dbReference>
<dbReference type="EMBL" id="CP000828">
    <property type="protein sequence ID" value="ABW30905.1"/>
    <property type="molecule type" value="Genomic_DNA"/>
</dbReference>
<dbReference type="HOGENOM" id="CLU_001325_0_0_3"/>
<evidence type="ECO:0000313" key="3">
    <source>
        <dbReference type="EMBL" id="ABW30905.1"/>
    </source>
</evidence>
<name>B0C2L7_ACAM1</name>
<dbReference type="NCBIfam" id="TIGR01901">
    <property type="entry name" value="adhes_NPXG"/>
    <property type="match status" value="1"/>
</dbReference>
<dbReference type="KEGG" id="amr:AM1_5969"/>
<dbReference type="AlphaFoldDB" id="B0C2L7"/>
<reference evidence="3 4" key="1">
    <citation type="journal article" date="2008" name="Proc. Natl. Acad. Sci. U.S.A.">
        <title>Niche adaptation and genome expansion in the chlorophyll d-producing cyanobacterium Acaryochloris marina.</title>
        <authorList>
            <person name="Swingley W.D."/>
            <person name="Chen M."/>
            <person name="Cheung P.C."/>
            <person name="Conrad A.L."/>
            <person name="Dejesa L.C."/>
            <person name="Hao J."/>
            <person name="Honchak B.M."/>
            <person name="Karbach L.E."/>
            <person name="Kurdoglu A."/>
            <person name="Lahiri S."/>
            <person name="Mastrian S.D."/>
            <person name="Miyashita H."/>
            <person name="Page L."/>
            <person name="Ramakrishna P."/>
            <person name="Satoh S."/>
            <person name="Sattley W.M."/>
            <person name="Shimada Y."/>
            <person name="Taylor H.L."/>
            <person name="Tomo T."/>
            <person name="Tsuchiya T."/>
            <person name="Wang Z.T."/>
            <person name="Raymond J."/>
            <person name="Mimuro M."/>
            <person name="Blankenship R.E."/>
            <person name="Touchman J.W."/>
        </authorList>
    </citation>
    <scope>NUCLEOTIDE SEQUENCE [LARGE SCALE GENOMIC DNA]</scope>
    <source>
        <strain evidence="4">MBIC 11017</strain>
    </source>
</reference>
<keyword evidence="4" id="KW-1185">Reference proteome</keyword>
<dbReference type="InterPro" id="IPR008638">
    <property type="entry name" value="FhaB/CdiA-like_TPS"/>
</dbReference>
<dbReference type="SUPFAM" id="SSF51126">
    <property type="entry name" value="Pectin lyase-like"/>
    <property type="match status" value="4"/>
</dbReference>
<protein>
    <recommendedName>
        <fullName evidence="2">Filamentous haemagglutinin FhaB/tRNA nuclease CdiA-like TPS domain-containing protein</fullName>
    </recommendedName>
</protein>
<organism evidence="3 4">
    <name type="scientific">Acaryochloris marina (strain MBIC 11017)</name>
    <dbReference type="NCBI Taxonomy" id="329726"/>
    <lineage>
        <taxon>Bacteria</taxon>
        <taxon>Bacillati</taxon>
        <taxon>Cyanobacteriota</taxon>
        <taxon>Cyanophyceae</taxon>
        <taxon>Acaryochloridales</taxon>
        <taxon>Acaryochloridaceae</taxon>
        <taxon>Acaryochloris</taxon>
    </lineage>
</organism>
<dbReference type="STRING" id="329726.AM1_5969"/>
<gene>
    <name evidence="3" type="ordered locus">AM1_5969</name>
</gene>
<evidence type="ECO:0000256" key="1">
    <source>
        <dbReference type="SAM" id="MobiDB-lite"/>
    </source>
</evidence>
<evidence type="ECO:0000313" key="4">
    <source>
        <dbReference type="Proteomes" id="UP000000268"/>
    </source>
</evidence>
<dbReference type="RefSeq" id="WP_012166107.1">
    <property type="nucleotide sequence ID" value="NC_009925.1"/>
</dbReference>
<dbReference type="Pfam" id="PF05860">
    <property type="entry name" value="TPS"/>
    <property type="match status" value="1"/>
</dbReference>